<evidence type="ECO:0000313" key="2">
    <source>
        <dbReference type="Proteomes" id="UP001235712"/>
    </source>
</evidence>
<keyword evidence="2" id="KW-1185">Reference proteome</keyword>
<sequence>MLLLPRSARFAAWGTAVLADGVDPAEAVAAVTRDDEPHQVTADFEVSATLGLPPEGGLLELLTSLLRHGTPSLQVALPAPGDVLGLPGPPAFNEAAMEAGECVLADGHAGPAIGIVAEITEFGSVYEPGAMVAWSARSVGRRRVTDIGSVADADRELRSALTEAVEELGRLDVARWRDDAAVRVAAIRDGGLERGMIPPTTPKRVVQVLSRAARVRAIVELASEDDGAAVTQHEAQRRTEALRRLDGVSRRAMVAAVNGMKEPADD</sequence>
<gene>
    <name evidence="1" type="ORF">J2S57_004350</name>
</gene>
<dbReference type="EMBL" id="JAUSQZ010000001">
    <property type="protein sequence ID" value="MDP9828601.1"/>
    <property type="molecule type" value="Genomic_DNA"/>
</dbReference>
<name>A0ABT9P7S1_9ACTN</name>
<organism evidence="1 2">
    <name type="scientific">Kineosporia succinea</name>
    <dbReference type="NCBI Taxonomy" id="84632"/>
    <lineage>
        <taxon>Bacteria</taxon>
        <taxon>Bacillati</taxon>
        <taxon>Actinomycetota</taxon>
        <taxon>Actinomycetes</taxon>
        <taxon>Kineosporiales</taxon>
        <taxon>Kineosporiaceae</taxon>
        <taxon>Kineosporia</taxon>
    </lineage>
</organism>
<accession>A0ABT9P7S1</accession>
<proteinExistence type="predicted"/>
<evidence type="ECO:0000313" key="1">
    <source>
        <dbReference type="EMBL" id="MDP9828601.1"/>
    </source>
</evidence>
<comment type="caution">
    <text evidence="1">The sequence shown here is derived from an EMBL/GenBank/DDBJ whole genome shotgun (WGS) entry which is preliminary data.</text>
</comment>
<reference evidence="1 2" key="1">
    <citation type="submission" date="2023-07" db="EMBL/GenBank/DDBJ databases">
        <title>Sequencing the genomes of 1000 actinobacteria strains.</title>
        <authorList>
            <person name="Klenk H.-P."/>
        </authorList>
    </citation>
    <scope>NUCLEOTIDE SEQUENCE [LARGE SCALE GENOMIC DNA]</scope>
    <source>
        <strain evidence="1 2">DSM 44388</strain>
    </source>
</reference>
<protein>
    <submittedName>
        <fullName evidence="1">Uncharacterized protein</fullName>
    </submittedName>
</protein>
<dbReference type="Proteomes" id="UP001235712">
    <property type="component" value="Unassembled WGS sequence"/>
</dbReference>
<dbReference type="RefSeq" id="WP_307245943.1">
    <property type="nucleotide sequence ID" value="NZ_JAUSQZ010000001.1"/>
</dbReference>